<feature type="compositionally biased region" description="Basic and acidic residues" evidence="6">
    <location>
        <begin position="192"/>
        <end position="203"/>
    </location>
</feature>
<dbReference type="Proteomes" id="UP001488838">
    <property type="component" value="Unassembled WGS sequence"/>
</dbReference>
<protein>
    <recommendedName>
        <fullName evidence="7">RanBP2-type domain-containing protein</fullName>
    </recommendedName>
</protein>
<dbReference type="SUPFAM" id="SSF90209">
    <property type="entry name" value="Ran binding protein zinc finger-like"/>
    <property type="match status" value="1"/>
</dbReference>
<evidence type="ECO:0000256" key="2">
    <source>
        <dbReference type="ARBA" id="ARBA00022723"/>
    </source>
</evidence>
<dbReference type="EMBL" id="JBBHLL010000380">
    <property type="protein sequence ID" value="KAK7804396.1"/>
    <property type="molecule type" value="Genomic_DNA"/>
</dbReference>
<evidence type="ECO:0000256" key="1">
    <source>
        <dbReference type="ARBA" id="ARBA00008287"/>
    </source>
</evidence>
<evidence type="ECO:0000256" key="5">
    <source>
        <dbReference type="PROSITE-ProRule" id="PRU00322"/>
    </source>
</evidence>
<gene>
    <name evidence="8" type="ORF">U0070_009326</name>
</gene>
<dbReference type="PROSITE" id="PS50199">
    <property type="entry name" value="ZF_RANBP2_2"/>
    <property type="match status" value="1"/>
</dbReference>
<evidence type="ECO:0000256" key="6">
    <source>
        <dbReference type="SAM" id="MobiDB-lite"/>
    </source>
</evidence>
<organism evidence="8 9">
    <name type="scientific">Myodes glareolus</name>
    <name type="common">Bank vole</name>
    <name type="synonym">Clethrionomys glareolus</name>
    <dbReference type="NCBI Taxonomy" id="447135"/>
    <lineage>
        <taxon>Eukaryota</taxon>
        <taxon>Metazoa</taxon>
        <taxon>Chordata</taxon>
        <taxon>Craniata</taxon>
        <taxon>Vertebrata</taxon>
        <taxon>Euteleostomi</taxon>
        <taxon>Mammalia</taxon>
        <taxon>Eutheria</taxon>
        <taxon>Euarchontoglires</taxon>
        <taxon>Glires</taxon>
        <taxon>Rodentia</taxon>
        <taxon>Myomorpha</taxon>
        <taxon>Muroidea</taxon>
        <taxon>Cricetidae</taxon>
        <taxon>Arvicolinae</taxon>
        <taxon>Myodes</taxon>
    </lineage>
</organism>
<feature type="domain" description="RanBP2-type" evidence="7">
    <location>
        <begin position="350"/>
        <end position="374"/>
    </location>
</feature>
<feature type="compositionally biased region" description="Polar residues" evidence="6">
    <location>
        <begin position="340"/>
        <end position="352"/>
    </location>
</feature>
<dbReference type="PROSITE" id="PS01358">
    <property type="entry name" value="ZF_RANBP2_1"/>
    <property type="match status" value="1"/>
</dbReference>
<keyword evidence="4" id="KW-0862">Zinc</keyword>
<sequence>MDPEDPSSGFRHGKVLTFINEQMSKQPEGPAFYQENLSLSWEEVEEKLRVLLEDSEKPSQAQEACAWGGLALGVRFAWRQGHLQRRRVQWLHDFASLHRSAAHALASDLKKLTDQQEMERKEAAFQLQLAHTKLAEVQRERDLMRLKLLHAVRLPPNPELRAFPVGEMPAVKRAPATAGGAKAETQNAGETEEVKASDRAVGEPEKEIAMAAPRELEGTGELGESILGHFGVMDWKDFGLGLDEEEGEEGEEDGKSSETLTCSVSGPLDLGSTPSPQSVTIQLPASFTYSYESPFPVTPTPSPPPSILTEPQMPPYFMATDMNMSDTEGPTVYLQEPPKESQNSGAQQQRSGDWNCPWCKTVNFSRSENCFHCGRRIWLQSPQ</sequence>
<name>A0AAW0HQL0_MYOGA</name>
<dbReference type="AlphaFoldDB" id="A0AAW0HQL0"/>
<evidence type="ECO:0000256" key="3">
    <source>
        <dbReference type="ARBA" id="ARBA00022771"/>
    </source>
</evidence>
<evidence type="ECO:0000259" key="7">
    <source>
        <dbReference type="PROSITE" id="PS50199"/>
    </source>
</evidence>
<comment type="similarity">
    <text evidence="1">Belongs to the TEX13 family.</text>
</comment>
<dbReference type="Gene3D" id="4.10.1060.10">
    <property type="entry name" value="Zinc finger, RanBP2-type"/>
    <property type="match status" value="1"/>
</dbReference>
<dbReference type="InterPro" id="IPR028193">
    <property type="entry name" value="TEX13A-D_N"/>
</dbReference>
<dbReference type="Pfam" id="PF15186">
    <property type="entry name" value="TEX13"/>
    <property type="match status" value="1"/>
</dbReference>
<dbReference type="InterPro" id="IPR001876">
    <property type="entry name" value="Znf_RanBP2"/>
</dbReference>
<reference evidence="8 9" key="1">
    <citation type="journal article" date="2023" name="bioRxiv">
        <title>Conserved and derived expression patterns and positive selection on dental genes reveal complex evolutionary context of ever-growing rodent molars.</title>
        <authorList>
            <person name="Calamari Z.T."/>
            <person name="Song A."/>
            <person name="Cohen E."/>
            <person name="Akter M."/>
            <person name="Roy R.D."/>
            <person name="Hallikas O."/>
            <person name="Christensen M.M."/>
            <person name="Li P."/>
            <person name="Marangoni P."/>
            <person name="Jernvall J."/>
            <person name="Klein O.D."/>
        </authorList>
    </citation>
    <scope>NUCLEOTIDE SEQUENCE [LARGE SCALE GENOMIC DNA]</scope>
    <source>
        <strain evidence="8">V071</strain>
    </source>
</reference>
<keyword evidence="2" id="KW-0479">Metal-binding</keyword>
<feature type="region of interest" description="Disordered" evidence="6">
    <location>
        <begin position="327"/>
        <end position="353"/>
    </location>
</feature>
<dbReference type="PANTHER" id="PTHR23111:SF106">
    <property type="entry name" value="TESTIS EXPRESSED 13A"/>
    <property type="match status" value="1"/>
</dbReference>
<keyword evidence="3 5" id="KW-0863">Zinc-finger</keyword>
<evidence type="ECO:0000256" key="4">
    <source>
        <dbReference type="ARBA" id="ARBA00022833"/>
    </source>
</evidence>
<comment type="caution">
    <text evidence="8">The sequence shown here is derived from an EMBL/GenBank/DDBJ whole genome shotgun (WGS) entry which is preliminary data.</text>
</comment>
<accession>A0AAW0HQL0</accession>
<evidence type="ECO:0000313" key="8">
    <source>
        <dbReference type="EMBL" id="KAK7804396.1"/>
    </source>
</evidence>
<evidence type="ECO:0000313" key="9">
    <source>
        <dbReference type="Proteomes" id="UP001488838"/>
    </source>
</evidence>
<dbReference type="GO" id="GO:0003729">
    <property type="term" value="F:mRNA binding"/>
    <property type="evidence" value="ECO:0007669"/>
    <property type="project" value="TreeGrafter"/>
</dbReference>
<dbReference type="PANTHER" id="PTHR23111">
    <property type="entry name" value="ZINC FINGER PROTEIN"/>
    <property type="match status" value="1"/>
</dbReference>
<dbReference type="GO" id="GO:0008270">
    <property type="term" value="F:zinc ion binding"/>
    <property type="evidence" value="ECO:0007669"/>
    <property type="project" value="UniProtKB-KW"/>
</dbReference>
<keyword evidence="9" id="KW-1185">Reference proteome</keyword>
<proteinExistence type="inferred from homology"/>
<feature type="region of interest" description="Disordered" evidence="6">
    <location>
        <begin position="176"/>
        <end position="203"/>
    </location>
</feature>
<dbReference type="InterPro" id="IPR036443">
    <property type="entry name" value="Znf_RanBP2_sf"/>
</dbReference>